<keyword evidence="1" id="KW-0808">Transferase</keyword>
<evidence type="ECO:0000256" key="1">
    <source>
        <dbReference type="ARBA" id="ARBA00022679"/>
    </source>
</evidence>
<dbReference type="GO" id="GO:0000184">
    <property type="term" value="P:nuclear-transcribed mRNA catabolic process, nonsense-mediated decay"/>
    <property type="evidence" value="ECO:0007669"/>
    <property type="project" value="InterPro"/>
</dbReference>
<evidence type="ECO:0000256" key="4">
    <source>
        <dbReference type="SAM" id="MobiDB-lite"/>
    </source>
</evidence>
<reference evidence="7" key="1">
    <citation type="submission" date="2017-03" db="EMBL/GenBank/DDBJ databases">
        <title>Phytopthora megakarya and P. palmivora, two closely related causual agents of cacao black pod achieved similar genome size and gene model numbers by different mechanisms.</title>
        <authorList>
            <person name="Ali S."/>
            <person name="Shao J."/>
            <person name="Larry D.J."/>
            <person name="Kronmiller B."/>
            <person name="Shen D."/>
            <person name="Strem M.D."/>
            <person name="Melnick R.L."/>
            <person name="Guiltinan M.J."/>
            <person name="Tyler B.M."/>
            <person name="Meinhardt L.W."/>
            <person name="Bailey B.A."/>
        </authorList>
    </citation>
    <scope>NUCLEOTIDE SEQUENCE [LARGE SCALE GENOMIC DNA]</scope>
    <source>
        <strain evidence="7">zdho120</strain>
    </source>
</reference>
<evidence type="ECO:0000256" key="2">
    <source>
        <dbReference type="ARBA" id="ARBA00022777"/>
    </source>
</evidence>
<gene>
    <name evidence="6" type="ORF">PHMEG_0005023</name>
</gene>
<dbReference type="InterPro" id="IPR036940">
    <property type="entry name" value="PI3/4_kinase_cat_sf"/>
</dbReference>
<dbReference type="PROSITE" id="PS00916">
    <property type="entry name" value="PI3_4_KINASE_2"/>
    <property type="match status" value="1"/>
</dbReference>
<comment type="caution">
    <text evidence="6">The sequence shown here is derived from an EMBL/GenBank/DDBJ whole genome shotgun (WGS) entry which is preliminary data.</text>
</comment>
<keyword evidence="2 6" id="KW-0418">Kinase</keyword>
<accession>A0A225WSH6</accession>
<dbReference type="PANTHER" id="PTHR11139:SF71">
    <property type="entry name" value="SERINE_THREONINE-PROTEIN KINASE SMG1"/>
    <property type="match status" value="1"/>
</dbReference>
<keyword evidence="3" id="KW-0175">Coiled coil</keyword>
<dbReference type="Gene3D" id="1.10.1070.11">
    <property type="entry name" value="Phosphatidylinositol 3-/4-kinase, catalytic domain"/>
    <property type="match status" value="1"/>
</dbReference>
<feature type="coiled-coil region" evidence="3">
    <location>
        <begin position="2220"/>
        <end position="2247"/>
    </location>
</feature>
<dbReference type="GO" id="GO:0005634">
    <property type="term" value="C:nucleus"/>
    <property type="evidence" value="ECO:0007669"/>
    <property type="project" value="TreeGrafter"/>
</dbReference>
<dbReference type="InterPro" id="IPR000403">
    <property type="entry name" value="PI3/4_kinase_cat_dom"/>
</dbReference>
<dbReference type="SUPFAM" id="SSF48371">
    <property type="entry name" value="ARM repeat"/>
    <property type="match status" value="1"/>
</dbReference>
<dbReference type="PROSITE" id="PS50290">
    <property type="entry name" value="PI3_4_KINASE_3"/>
    <property type="match status" value="1"/>
</dbReference>
<dbReference type="STRING" id="4795.A0A225WSH6"/>
<dbReference type="SUPFAM" id="SSF56112">
    <property type="entry name" value="Protein kinase-like (PK-like)"/>
    <property type="match status" value="1"/>
</dbReference>
<dbReference type="Gene3D" id="3.30.1010.10">
    <property type="entry name" value="Phosphatidylinositol 3-kinase Catalytic Subunit, Chain A, domain 4"/>
    <property type="match status" value="1"/>
</dbReference>
<dbReference type="InterPro" id="IPR016024">
    <property type="entry name" value="ARM-type_fold"/>
</dbReference>
<proteinExistence type="predicted"/>
<dbReference type="Proteomes" id="UP000198211">
    <property type="component" value="Unassembled WGS sequence"/>
</dbReference>
<dbReference type="EMBL" id="NBNE01000313">
    <property type="protein sequence ID" value="OWZ20541.1"/>
    <property type="molecule type" value="Genomic_DNA"/>
</dbReference>
<sequence>MLTEVMITPVKGGLELQTSVSTMLQTLSSHNPTGFSDWIARNVQLGNEPWLVQWSYALSLHVEETVPRENDEWNETTPEFKEFDRVFSRVLQMWRTLLDHTAEMALVDQLVKYLQALMQTEATQQWNSFMLKKLQTHFVDIADVLIGWTMSTGPYSPLRCVNLEILMLLHQFGRLWADNSVFSLQLLNSFADEIVNLCESWKDHVEGDDDRLSTLLACFMMVAQCVPDLALPADESTECSFEKVLHRVASCSQPEYSLFCVANCSDYLVSMSNARHRRFAPLSVTAVRFLLYHAAVQSRSHDSEVDKLSLVMENACKLASANFSSIDGSLLMRDIAIAVLEDDIPSRHLKKGGQPKRVKVMECLFHIKCVNAVRYATQLCLQLTRLGGINALKVLSTRALQRLNGRNGDKGNSYFVFVATCFVLVSREPESLKFVRDDGVHTIAILELITTKLEKQNCRHHRLTPRQLCLVLKMALAFMNITSGWIVDQIGVVEIMSEVSLRMLECAVSILSSEIVVIPDYRLGIETLKVIDGILSQTGLVQRIPTEVCRHILEKVANTARSVNVKAKEESIRVLETLYSRAEAREISGDVFEVLLDLLLDPSQTVQSRVMPDALNGVSGFALLSQNKQLSSRHVSHALHPSFVSADFENIMSHFQFRESDESEWNRVCGSIASRTMSDVAFSNSGILVGAIRQAAMWCVHNRLRTHFGGPAQSFANIERLLQEYSDEAQYATGRTSQNIEAPAGSNRPSHWISNWLMLEFVGELELRMSRAICTTDVDQTNPESDEYKTVLFYRTNKGVCDDWLSRIRPFLVDMSKNGSSYELHRYYSHAMMTTCYSKLSRAMISFTSRDASEKISNDVRQAEQDLDSALYSLCKCHCDAKDSDSVIGFQKWGGSISSALSKWYHQNKGDMDIAEEQCDMPHFRWLSAARYEAAMRYADAATEYESLLEPVLKQNDGAFISAVKVFESPMKYLRISPPALFGCIKQCAACYVALRDWTKLRQFIIHFVELSKFLVDSAHPIHGIQAILGCFDNSALCPDNVNDRFRDDLIPLALQSSPWNGYAGEKIGKKAEETLLRMFRLSKKNQLSTGKDQVEALVKELRMNSEIYDSAIWGQLYTPSLNGQSGSADADCLYLTGVARLARKQHNFGLAQELLREATAIEGTNRVTSMTITYEKSKLLDTIGMEDEGRRLIVAQCESSLESIISKDKCSGQENMIVRSLVHLAKSFTKPDSADLMPSPTSRFLDDLLTHTTSEVIGTVNCLSDITLSDESAYRCLQAAITVSPASAKGWIHYSHWCYDRGKREIERITEQNGYIHLDPVDEAEMNSLLDELGISELDRDDVVRAFCHFLDNDELVTSRLDEFHQLCADRITPDHNIDTMERLIQLQQTCRSKVLQFHALSARGYGKYLKTLLSGSNSSVSSQEIIMVALRLLGLLTTYGTEKDVMSELEDVFSNGPVDPWSYVVPQLIARACHPVVAVSNLVCLILKRLAHHSPHAIVYPAVVDSMEPQNTLSNCEERGTTTNTFAAVLQELYNASSGQADGVRLLISELRRISVLWDEYWITSLVKLSADVSRRSSTLKKEATRVEKNASLSAKEKSELAHRKLVAIMKPIYVSIERLWEETCGGVSHQHAVSPHERKFMKDYGGLIEKAMENFRDCFNSETRVNPPPRMTNPQELWQPFEDMLKSLVNAASRREQLPLPDISPALASTCRQLVMTNMPGIFSGSTIGRMKPITIHRVDSSVAVLRTKTKPKSMILIGSDGETYKYLLKAREDLRLDERIMQFLRVTNEFLRADDAAAARDLSAQSYSVIPISKNAGLIQMVPDVVPLFQVYTARNDSNGRAIQDPVATAQHQPPPPTAQFYAKLKQHGIANVAPNHRSQWPASTLKQVYQELVAQRPRNVLQHEILLRSEDIRESWSKSLRFSKSLAVMSVLGYIVGLGDRHLDNILLCVNSGDVVHIDHNVCFDKGRRLKVPEIVPFRLTPMLQDALGFTGVDGSFRVAFKETLRIVRSDDVREALLTLLETFVYSPLVDWIAEDKRQERSGDLKARLEVNVNLSLFLSRAEERRQETISFGRQYEQYADTISRVVKCAEIPFMALLEQRKHLLSLECEEQALLKTISCVEAELSEHQNAEQIKRTEADTATALAEDITTKMTSFADECLARHRQIELWRQKSISFAENDPLTQLGAVTKAAESVSFLNVHATLCSVLEQAHFASQQKELLAALEKKCREADEDVVRLRTEIERLATYLIPYLSYYGHQRKELDEYLDFDVKVTVKDIYFKWWNICTECLRGVVDDQDTGNTDTILAWSAPPEDNICESRMLLRRVAELNANHMTQVNEAEEASCLSQADNLLHDIWNAVSAMELSNGQGQHLLKLTGASWIIGVMERLLEENWASNIVSEKSTVFTPTLEMPATFGTMESVSFACSTLLDFVSSSKGSMTRLRACELLVTDRGQRETVDMGLNAFNDILQAVGWLAIVIEEEFLSNLHERQLMEDVKLLGHIKKVLAVPNGTQVLMDTVFKLPTDSSNGETSSIQKLFADYPAVYNVFAAAFDIVRKVSTLADILDEAAVSKNGDIEHIRSSSTNWINFILNFITLFTATVDQRDHTTGATQTLWSTHMEDFVSNCLVKLLRYQLSMIIFPELEFDVFTPVRDQLHELHEGGATHLNKRWTTFFSSEILHILPSTLTNQPNGTSETHATAVSKAITKLMGVCELWWNLQWNANKWNQRVSSLRIRHERRIRCATWLAATKPIEGEATSITRIQLLEFLSSQVFYINALLTDQVAVEASVLELAQQMDYLASGFDDSCPDPHSANENLHTLIQSCYGNVVNLFEYGRTLADLVQGISVIETSSGEATPETKNVELEVDATGKILLQTASKAKLQIQTSKAMLNEMTSRGHALQNELKDTRRTYDTLAKRKCTVEKEFHALGLEKKDAVLELARALSRNVKDMRNLFQHFDKLKTPSKQNQALSAIMGSEGSRRQGQIQTIPAFRQA</sequence>
<evidence type="ECO:0000313" key="6">
    <source>
        <dbReference type="EMBL" id="OWZ20541.1"/>
    </source>
</evidence>
<keyword evidence="7" id="KW-1185">Reference proteome</keyword>
<protein>
    <submittedName>
        <fullName evidence="6">Phosphatidylinositol kinase</fullName>
    </submittedName>
</protein>
<organism evidence="6 7">
    <name type="scientific">Phytophthora megakarya</name>
    <dbReference type="NCBI Taxonomy" id="4795"/>
    <lineage>
        <taxon>Eukaryota</taxon>
        <taxon>Sar</taxon>
        <taxon>Stramenopiles</taxon>
        <taxon>Oomycota</taxon>
        <taxon>Peronosporomycetes</taxon>
        <taxon>Peronosporales</taxon>
        <taxon>Peronosporaceae</taxon>
        <taxon>Phytophthora</taxon>
    </lineage>
</organism>
<dbReference type="Pfam" id="PF15785">
    <property type="entry name" value="SMG1"/>
    <property type="match status" value="1"/>
</dbReference>
<dbReference type="InterPro" id="IPR018936">
    <property type="entry name" value="PI3/4_kinase_CS"/>
</dbReference>
<dbReference type="PANTHER" id="PTHR11139">
    <property type="entry name" value="ATAXIA TELANGIECTASIA MUTATED ATM -RELATED"/>
    <property type="match status" value="1"/>
</dbReference>
<dbReference type="SMART" id="SM00146">
    <property type="entry name" value="PI3Kc"/>
    <property type="match status" value="1"/>
</dbReference>
<feature type="domain" description="PI3K/PI4K catalytic" evidence="5">
    <location>
        <begin position="1742"/>
        <end position="2079"/>
    </location>
</feature>
<dbReference type="Pfam" id="PF00454">
    <property type="entry name" value="PI3_PI4_kinase"/>
    <property type="match status" value="1"/>
</dbReference>
<feature type="region of interest" description="Disordered" evidence="4">
    <location>
        <begin position="2983"/>
        <end position="3002"/>
    </location>
</feature>
<dbReference type="InterPro" id="IPR031559">
    <property type="entry name" value="SMG1"/>
</dbReference>
<dbReference type="GO" id="GO:0004674">
    <property type="term" value="F:protein serine/threonine kinase activity"/>
    <property type="evidence" value="ECO:0007669"/>
    <property type="project" value="InterPro"/>
</dbReference>
<evidence type="ECO:0000256" key="3">
    <source>
        <dbReference type="SAM" id="Coils"/>
    </source>
</evidence>
<dbReference type="InterPro" id="IPR011009">
    <property type="entry name" value="Kinase-like_dom_sf"/>
</dbReference>
<name>A0A225WSH6_9STRA</name>
<dbReference type="OrthoDB" id="381190at2759"/>
<dbReference type="InterPro" id="IPR050517">
    <property type="entry name" value="DDR_Repair_Kinase"/>
</dbReference>
<evidence type="ECO:0000259" key="5">
    <source>
        <dbReference type="PROSITE" id="PS50290"/>
    </source>
</evidence>
<evidence type="ECO:0000313" key="7">
    <source>
        <dbReference type="Proteomes" id="UP000198211"/>
    </source>
</evidence>